<dbReference type="InParanoid" id="A0A1B7N022"/>
<dbReference type="AlphaFoldDB" id="A0A1B7N022"/>
<proteinExistence type="predicted"/>
<keyword evidence="2" id="KW-1185">Reference proteome</keyword>
<dbReference type="OrthoDB" id="2662268at2759"/>
<evidence type="ECO:0000313" key="1">
    <source>
        <dbReference type="EMBL" id="OAX38205.1"/>
    </source>
</evidence>
<name>A0A1B7N022_9AGAM</name>
<dbReference type="Proteomes" id="UP000092154">
    <property type="component" value="Unassembled WGS sequence"/>
</dbReference>
<feature type="non-terminal residue" evidence="1">
    <location>
        <position position="1"/>
    </location>
</feature>
<reference evidence="1 2" key="1">
    <citation type="submission" date="2016-06" db="EMBL/GenBank/DDBJ databases">
        <title>Comparative genomics of the ectomycorrhizal sister species Rhizopogon vinicolor and Rhizopogon vesiculosus (Basidiomycota: Boletales) reveals a divergence of the mating type B locus.</title>
        <authorList>
            <consortium name="DOE Joint Genome Institute"/>
            <person name="Mujic A.B."/>
            <person name="Kuo A."/>
            <person name="Tritt A."/>
            <person name="Lipzen A."/>
            <person name="Chen C."/>
            <person name="Johnson J."/>
            <person name="Sharma A."/>
            <person name="Barry K."/>
            <person name="Grigoriev I.V."/>
            <person name="Spatafora J.W."/>
        </authorList>
    </citation>
    <scope>NUCLEOTIDE SEQUENCE [LARGE SCALE GENOMIC DNA]</scope>
    <source>
        <strain evidence="1 2">AM-OR11-026</strain>
    </source>
</reference>
<gene>
    <name evidence="1" type="ORF">K503DRAFT_691952</name>
</gene>
<evidence type="ECO:0000313" key="2">
    <source>
        <dbReference type="Proteomes" id="UP000092154"/>
    </source>
</evidence>
<protein>
    <submittedName>
        <fullName evidence="1">Uncharacterized protein</fullName>
    </submittedName>
</protein>
<accession>A0A1B7N022</accession>
<organism evidence="1 2">
    <name type="scientific">Rhizopogon vinicolor AM-OR11-026</name>
    <dbReference type="NCBI Taxonomy" id="1314800"/>
    <lineage>
        <taxon>Eukaryota</taxon>
        <taxon>Fungi</taxon>
        <taxon>Dikarya</taxon>
        <taxon>Basidiomycota</taxon>
        <taxon>Agaricomycotina</taxon>
        <taxon>Agaricomycetes</taxon>
        <taxon>Agaricomycetidae</taxon>
        <taxon>Boletales</taxon>
        <taxon>Suillineae</taxon>
        <taxon>Rhizopogonaceae</taxon>
        <taxon>Rhizopogon</taxon>
    </lineage>
</organism>
<dbReference type="EMBL" id="KV448307">
    <property type="protein sequence ID" value="OAX38205.1"/>
    <property type="molecule type" value="Genomic_DNA"/>
</dbReference>
<sequence>LQWPGCEHLDRTHPLDLYTPAGPLTRSQLAVQVAHAFARFIDELQGFSPAWHDAAWRFGDGGISYNRLILSMFWNVCNDTWLAEVIVDFR</sequence>